<organism evidence="2 3">
    <name type="scientific">Streptomyces yanii</name>
    <dbReference type="NCBI Taxonomy" id="78510"/>
    <lineage>
        <taxon>Bacteria</taxon>
        <taxon>Bacillati</taxon>
        <taxon>Actinomycetota</taxon>
        <taxon>Actinomycetes</taxon>
        <taxon>Kitasatosporales</taxon>
        <taxon>Streptomycetaceae</taxon>
        <taxon>Streptomyces</taxon>
    </lineage>
</organism>
<dbReference type="Pfam" id="PF19594">
    <property type="entry name" value="DUF6099"/>
    <property type="match status" value="1"/>
</dbReference>
<evidence type="ECO:0000313" key="2">
    <source>
        <dbReference type="EMBL" id="MFB9575650.1"/>
    </source>
</evidence>
<sequence length="174" mass="18040">MEAERLIEVSRRALAQSRGAPSIMAEAWQVQALAQAIGEHLAAHGPKALRGEARGLGEIGGSGGGAADHPVVRTGTARAAQLAEIADPRAALTGLGALLGEMGMALVAVACDTGEESLYWQCIEAIDAADEALDRVHSMLRLLAEQDREQDRQREREGAYGAVRGPAGSAAGPP</sequence>
<gene>
    <name evidence="2" type="ORF">ACFFTL_26065</name>
</gene>
<protein>
    <submittedName>
        <fullName evidence="2">DUF6099 family protein</fullName>
    </submittedName>
</protein>
<feature type="compositionally biased region" description="Basic and acidic residues" evidence="1">
    <location>
        <begin position="145"/>
        <end position="158"/>
    </location>
</feature>
<accession>A0ABV5RCS4</accession>
<dbReference type="InterPro" id="IPR046081">
    <property type="entry name" value="DUF6099"/>
</dbReference>
<dbReference type="EMBL" id="JBHMCG010000115">
    <property type="protein sequence ID" value="MFB9575650.1"/>
    <property type="molecule type" value="Genomic_DNA"/>
</dbReference>
<comment type="caution">
    <text evidence="2">The sequence shown here is derived from an EMBL/GenBank/DDBJ whole genome shotgun (WGS) entry which is preliminary data.</text>
</comment>
<dbReference type="RefSeq" id="WP_345514147.1">
    <property type="nucleotide sequence ID" value="NZ_BAAAXD010000027.1"/>
</dbReference>
<evidence type="ECO:0000256" key="1">
    <source>
        <dbReference type="SAM" id="MobiDB-lite"/>
    </source>
</evidence>
<feature type="region of interest" description="Disordered" evidence="1">
    <location>
        <begin position="145"/>
        <end position="174"/>
    </location>
</feature>
<proteinExistence type="predicted"/>
<evidence type="ECO:0000313" key="3">
    <source>
        <dbReference type="Proteomes" id="UP001589710"/>
    </source>
</evidence>
<reference evidence="2 3" key="1">
    <citation type="submission" date="2024-09" db="EMBL/GenBank/DDBJ databases">
        <authorList>
            <person name="Sun Q."/>
            <person name="Mori K."/>
        </authorList>
    </citation>
    <scope>NUCLEOTIDE SEQUENCE [LARGE SCALE GENOMIC DNA]</scope>
    <source>
        <strain evidence="2 3">JCM 3331</strain>
    </source>
</reference>
<keyword evidence="3" id="KW-1185">Reference proteome</keyword>
<name>A0ABV5RCS4_9ACTN</name>
<dbReference type="Proteomes" id="UP001589710">
    <property type="component" value="Unassembled WGS sequence"/>
</dbReference>